<evidence type="ECO:0000313" key="2">
    <source>
        <dbReference type="Proteomes" id="UP000828390"/>
    </source>
</evidence>
<dbReference type="Proteomes" id="UP000828390">
    <property type="component" value="Unassembled WGS sequence"/>
</dbReference>
<accession>A0A9D4D1I9</accession>
<reference evidence="1" key="2">
    <citation type="submission" date="2020-11" db="EMBL/GenBank/DDBJ databases">
        <authorList>
            <person name="McCartney M.A."/>
            <person name="Auch B."/>
            <person name="Kono T."/>
            <person name="Mallez S."/>
            <person name="Becker A."/>
            <person name="Gohl D.M."/>
            <person name="Silverstein K.A.T."/>
            <person name="Koren S."/>
            <person name="Bechman K.B."/>
            <person name="Herman A."/>
            <person name="Abrahante J.E."/>
            <person name="Garbe J."/>
        </authorList>
    </citation>
    <scope>NUCLEOTIDE SEQUENCE</scope>
    <source>
        <strain evidence="1">Duluth1</strain>
        <tissue evidence="1">Whole animal</tissue>
    </source>
</reference>
<proteinExistence type="predicted"/>
<dbReference type="AlphaFoldDB" id="A0A9D4D1I9"/>
<sequence>MFVHKTIHEFLASLFIAMNQTDIEDILNAIQSVYCDSKSLLDIGQLFIFTCGMCAQAANRMSMHIMDVITCDIERMLHSSSDPEAVLVRSINAAQNIILDGFIEGAANEQSCLQLTIRHIVFDIFYQKNEKYKDALNTLIDMNISNIISIYAQFLQYLISIHIAYRILFHNQEKHCRICGFQTWVKYTYRV</sequence>
<comment type="caution">
    <text evidence="1">The sequence shown here is derived from an EMBL/GenBank/DDBJ whole genome shotgun (WGS) entry which is preliminary data.</text>
</comment>
<evidence type="ECO:0000313" key="1">
    <source>
        <dbReference type="EMBL" id="KAH3737368.1"/>
    </source>
</evidence>
<name>A0A9D4D1I9_DREPO</name>
<organism evidence="1 2">
    <name type="scientific">Dreissena polymorpha</name>
    <name type="common">Zebra mussel</name>
    <name type="synonym">Mytilus polymorpha</name>
    <dbReference type="NCBI Taxonomy" id="45954"/>
    <lineage>
        <taxon>Eukaryota</taxon>
        <taxon>Metazoa</taxon>
        <taxon>Spiralia</taxon>
        <taxon>Lophotrochozoa</taxon>
        <taxon>Mollusca</taxon>
        <taxon>Bivalvia</taxon>
        <taxon>Autobranchia</taxon>
        <taxon>Heteroconchia</taxon>
        <taxon>Euheterodonta</taxon>
        <taxon>Imparidentia</taxon>
        <taxon>Neoheterodontei</taxon>
        <taxon>Myida</taxon>
        <taxon>Dreissenoidea</taxon>
        <taxon>Dreissenidae</taxon>
        <taxon>Dreissena</taxon>
    </lineage>
</organism>
<keyword evidence="2" id="KW-1185">Reference proteome</keyword>
<dbReference type="EMBL" id="JAIWYP010000011">
    <property type="protein sequence ID" value="KAH3737368.1"/>
    <property type="molecule type" value="Genomic_DNA"/>
</dbReference>
<reference evidence="1" key="1">
    <citation type="journal article" date="2019" name="bioRxiv">
        <title>The Genome of the Zebra Mussel, Dreissena polymorpha: A Resource for Invasive Species Research.</title>
        <authorList>
            <person name="McCartney M.A."/>
            <person name="Auch B."/>
            <person name="Kono T."/>
            <person name="Mallez S."/>
            <person name="Zhang Y."/>
            <person name="Obille A."/>
            <person name="Becker A."/>
            <person name="Abrahante J.E."/>
            <person name="Garbe J."/>
            <person name="Badalamenti J.P."/>
            <person name="Herman A."/>
            <person name="Mangelson H."/>
            <person name="Liachko I."/>
            <person name="Sullivan S."/>
            <person name="Sone E.D."/>
            <person name="Koren S."/>
            <person name="Silverstein K.A.T."/>
            <person name="Beckman K.B."/>
            <person name="Gohl D.M."/>
        </authorList>
    </citation>
    <scope>NUCLEOTIDE SEQUENCE</scope>
    <source>
        <strain evidence="1">Duluth1</strain>
        <tissue evidence="1">Whole animal</tissue>
    </source>
</reference>
<protein>
    <submittedName>
        <fullName evidence="1">Uncharacterized protein</fullName>
    </submittedName>
</protein>
<gene>
    <name evidence="1" type="ORF">DPMN_043951</name>
</gene>